<evidence type="ECO:0000313" key="4">
    <source>
        <dbReference type="Proteomes" id="UP000253772"/>
    </source>
</evidence>
<dbReference type="RefSeq" id="WP_017510935.1">
    <property type="nucleotide sequence ID" value="NZ_CP037901.1"/>
</dbReference>
<proteinExistence type="predicted"/>
<dbReference type="Gene3D" id="3.40.50.2020">
    <property type="match status" value="1"/>
</dbReference>
<feature type="region of interest" description="Disordered" evidence="1">
    <location>
        <begin position="239"/>
        <end position="260"/>
    </location>
</feature>
<dbReference type="CDD" id="cd06223">
    <property type="entry name" value="PRTases_typeI"/>
    <property type="match status" value="1"/>
</dbReference>
<dbReference type="InterPro" id="IPR000836">
    <property type="entry name" value="PRTase_dom"/>
</dbReference>
<dbReference type="InterPro" id="IPR029057">
    <property type="entry name" value="PRTase-like"/>
</dbReference>
<protein>
    <submittedName>
        <fullName evidence="3">Phosphoribosyltransferase</fullName>
    </submittedName>
</protein>
<dbReference type="Pfam" id="PF00156">
    <property type="entry name" value="Pribosyltran"/>
    <property type="match status" value="1"/>
</dbReference>
<dbReference type="AlphaFoldDB" id="A0A482J0L4"/>
<evidence type="ECO:0000256" key="1">
    <source>
        <dbReference type="SAM" id="MobiDB-lite"/>
    </source>
</evidence>
<dbReference type="GO" id="GO:0016757">
    <property type="term" value="F:glycosyltransferase activity"/>
    <property type="evidence" value="ECO:0007669"/>
    <property type="project" value="UniProtKB-KW"/>
</dbReference>
<dbReference type="Proteomes" id="UP000253772">
    <property type="component" value="Chromosome c2"/>
</dbReference>
<name>A0A482J0L4_9BURK</name>
<organism evidence="3 4">
    <name type="scientific">Cupriavidus metallidurans</name>
    <dbReference type="NCBI Taxonomy" id="119219"/>
    <lineage>
        <taxon>Bacteria</taxon>
        <taxon>Pseudomonadati</taxon>
        <taxon>Pseudomonadota</taxon>
        <taxon>Betaproteobacteria</taxon>
        <taxon>Burkholderiales</taxon>
        <taxon>Burkholderiaceae</taxon>
        <taxon>Cupriavidus</taxon>
    </lineage>
</organism>
<dbReference type="OrthoDB" id="9810066at2"/>
<keyword evidence="3" id="KW-0328">Glycosyltransferase</keyword>
<gene>
    <name evidence="3" type="ORF">DDF84_029515</name>
</gene>
<evidence type="ECO:0000259" key="2">
    <source>
        <dbReference type="Pfam" id="PF00156"/>
    </source>
</evidence>
<sequence length="260" mass="26948">MSLPPCFANRREAGQYLGRHLAALGYFRSHDGDPALVLALPRGGVPVAYEVARALDATLDVLLVRKIGAPGYPELALGAVVEGDAGGSGPHTVVNDDPWARRALESGAFDAERGRQLGEICRRQQRYRQGHPVTAMAGRRVIVVDDGVATGATMRAALDAVRMAGAAEVVAAVPVGSVDGLDTLRAVADRVVCLNIPENFGAVGAFYLDFTQTSDDEALSLLREAAAVAPPLATHGAWSRNGGVSGGGESGHLSNGPAAH</sequence>
<accession>A0A482J0L4</accession>
<reference evidence="3 4" key="1">
    <citation type="submission" date="2019-03" db="EMBL/GenBank/DDBJ databases">
        <title>Comparative insights into the high quality Complete genome sequence of highly metal resistant Cupriavidus metallidurans strain BS1 isolated from a gold-copper mine.</title>
        <authorList>
            <person name="Mazhar H.S."/>
            <person name="Rensing C."/>
        </authorList>
    </citation>
    <scope>NUCLEOTIDE SEQUENCE [LARGE SCALE GENOMIC DNA]</scope>
    <source>
        <strain evidence="3 4">BS1</strain>
    </source>
</reference>
<evidence type="ECO:0000313" key="3">
    <source>
        <dbReference type="EMBL" id="QBP13722.1"/>
    </source>
</evidence>
<feature type="domain" description="Phosphoribosyltransferase" evidence="2">
    <location>
        <begin position="26"/>
        <end position="210"/>
    </location>
</feature>
<keyword evidence="3" id="KW-0808">Transferase</keyword>
<dbReference type="Gene3D" id="3.30.1310.20">
    <property type="entry name" value="PRTase-like"/>
    <property type="match status" value="1"/>
</dbReference>
<dbReference type="SUPFAM" id="SSF53271">
    <property type="entry name" value="PRTase-like"/>
    <property type="match status" value="1"/>
</dbReference>
<dbReference type="EMBL" id="CP037901">
    <property type="protein sequence ID" value="QBP13722.1"/>
    <property type="molecule type" value="Genomic_DNA"/>
</dbReference>